<keyword evidence="4" id="KW-1185">Reference proteome</keyword>
<dbReference type="InterPro" id="IPR029044">
    <property type="entry name" value="Nucleotide-diphossugar_trans"/>
</dbReference>
<reference evidence="3 4" key="1">
    <citation type="submission" date="2020-08" db="EMBL/GenBank/DDBJ databases">
        <title>Cohnella phylogeny.</title>
        <authorList>
            <person name="Dunlap C."/>
        </authorList>
    </citation>
    <scope>NUCLEOTIDE SEQUENCE [LARGE SCALE GENOMIC DNA]</scope>
    <source>
        <strain evidence="3 4">DSM 28246</strain>
    </source>
</reference>
<dbReference type="InterPro" id="IPR011990">
    <property type="entry name" value="TPR-like_helical_dom_sf"/>
</dbReference>
<dbReference type="CDD" id="cd02511">
    <property type="entry name" value="Beta4Glucosyltransferase"/>
    <property type="match status" value="1"/>
</dbReference>
<evidence type="ECO:0000313" key="4">
    <source>
        <dbReference type="Proteomes" id="UP000547209"/>
    </source>
</evidence>
<evidence type="ECO:0000259" key="2">
    <source>
        <dbReference type="Pfam" id="PF00535"/>
    </source>
</evidence>
<evidence type="ECO:0000256" key="1">
    <source>
        <dbReference type="PROSITE-ProRule" id="PRU00339"/>
    </source>
</evidence>
<organism evidence="3 4">
    <name type="scientific">Cohnella nanjingensis</name>
    <dbReference type="NCBI Taxonomy" id="1387779"/>
    <lineage>
        <taxon>Bacteria</taxon>
        <taxon>Bacillati</taxon>
        <taxon>Bacillota</taxon>
        <taxon>Bacilli</taxon>
        <taxon>Bacillales</taxon>
        <taxon>Paenibacillaceae</taxon>
        <taxon>Cohnella</taxon>
    </lineage>
</organism>
<proteinExistence type="predicted"/>
<dbReference type="PROSITE" id="PS50005">
    <property type="entry name" value="TPR"/>
    <property type="match status" value="1"/>
</dbReference>
<dbReference type="Proteomes" id="UP000547209">
    <property type="component" value="Unassembled WGS sequence"/>
</dbReference>
<feature type="domain" description="Glycosyltransferase 2-like" evidence="2">
    <location>
        <begin position="4"/>
        <end position="131"/>
    </location>
</feature>
<dbReference type="InterPro" id="IPR019734">
    <property type="entry name" value="TPR_rpt"/>
</dbReference>
<dbReference type="Pfam" id="PF13181">
    <property type="entry name" value="TPR_8"/>
    <property type="match status" value="1"/>
</dbReference>
<comment type="caution">
    <text evidence="3">The sequence shown here is derived from an EMBL/GenBank/DDBJ whole genome shotgun (WGS) entry which is preliminary data.</text>
</comment>
<dbReference type="PANTHER" id="PTHR43630">
    <property type="entry name" value="POLY-BETA-1,6-N-ACETYL-D-GLUCOSAMINE SYNTHASE"/>
    <property type="match status" value="1"/>
</dbReference>
<dbReference type="GO" id="GO:0016740">
    <property type="term" value="F:transferase activity"/>
    <property type="evidence" value="ECO:0007669"/>
    <property type="project" value="UniProtKB-KW"/>
</dbReference>
<dbReference type="Gene3D" id="3.90.550.10">
    <property type="entry name" value="Spore Coat Polysaccharide Biosynthesis Protein SpsA, Chain A"/>
    <property type="match status" value="1"/>
</dbReference>
<protein>
    <submittedName>
        <fullName evidence="3">Glycosyltransferase</fullName>
    </submittedName>
</protein>
<dbReference type="EMBL" id="JACJVP010000021">
    <property type="protein sequence ID" value="MBB6671516.1"/>
    <property type="molecule type" value="Genomic_DNA"/>
</dbReference>
<evidence type="ECO:0000313" key="3">
    <source>
        <dbReference type="EMBL" id="MBB6671516.1"/>
    </source>
</evidence>
<keyword evidence="1" id="KW-0802">TPR repeat</keyword>
<sequence length="347" mass="39656">MQVSVCLIVRNEEQNLPRALASIPASFETVVVDTGSTDRTIQIAEEAGAILGHYRWNDDFAAARNYCASLATGDYLLAMDADEELPADTAEKVNAFVERQPHSAGAVILENVIGEERPRHRMVRFYPNDLAWTFHGNVHEQIYYKGEPASFENTALVLRHYGYDEDEYARTGKAERYIPLYERRLASHPNDAYMLYQYGKLLYSLNRLPEAERYLRRSFDLQEYNRLYFPVMAVMLGYVLKEQGRSLEAEQLLTALEPFYPDFPDLYFLLGLLAMDTGRITAIQHYYTQALNIGETDKYTSVQGVGSYKAAYNLGVFYEITGNTQMSVRCYTMAADYGYGPARNRLK</sequence>
<dbReference type="InterPro" id="IPR001173">
    <property type="entry name" value="Glyco_trans_2-like"/>
</dbReference>
<dbReference type="RefSeq" id="WP_185142995.1">
    <property type="nucleotide sequence ID" value="NZ_JACJVP010000021.1"/>
</dbReference>
<keyword evidence="3" id="KW-0808">Transferase</keyword>
<feature type="repeat" description="TPR" evidence="1">
    <location>
        <begin position="192"/>
        <end position="225"/>
    </location>
</feature>
<accession>A0A7X0VF73</accession>
<dbReference type="Gene3D" id="1.25.40.10">
    <property type="entry name" value="Tetratricopeptide repeat domain"/>
    <property type="match status" value="1"/>
</dbReference>
<dbReference type="SUPFAM" id="SSF48452">
    <property type="entry name" value="TPR-like"/>
    <property type="match status" value="1"/>
</dbReference>
<gene>
    <name evidence="3" type="ORF">H7C19_12570</name>
</gene>
<dbReference type="AlphaFoldDB" id="A0A7X0VF73"/>
<name>A0A7X0VF73_9BACL</name>
<dbReference type="SMART" id="SM00028">
    <property type="entry name" value="TPR"/>
    <property type="match status" value="3"/>
</dbReference>
<dbReference type="PANTHER" id="PTHR43630:SF2">
    <property type="entry name" value="GLYCOSYLTRANSFERASE"/>
    <property type="match status" value="1"/>
</dbReference>
<dbReference type="SUPFAM" id="SSF53448">
    <property type="entry name" value="Nucleotide-diphospho-sugar transferases"/>
    <property type="match status" value="1"/>
</dbReference>
<dbReference type="Pfam" id="PF00535">
    <property type="entry name" value="Glycos_transf_2"/>
    <property type="match status" value="1"/>
</dbReference>